<keyword evidence="2" id="KW-0255">Endonuclease</keyword>
<feature type="domain" description="HNH" evidence="1">
    <location>
        <begin position="34"/>
        <end position="84"/>
    </location>
</feature>
<dbReference type="Proteomes" id="UP000762110">
    <property type="component" value="Unassembled WGS sequence"/>
</dbReference>
<keyword evidence="3" id="KW-1185">Reference proteome</keyword>
<evidence type="ECO:0000313" key="2">
    <source>
        <dbReference type="EMBL" id="NQX31223.1"/>
    </source>
</evidence>
<dbReference type="Gene3D" id="1.10.30.50">
    <property type="match status" value="1"/>
</dbReference>
<sequence>MNYRLIHKSVDTQPKTGSYSDWKVQISEECFKQCIYCTINEVNWGGIDHYHIDHYRPKSIFKDLENDICNLFYACPVCNRFKSDDWPNEPDLNLPSYPDPSLTDFSTLFEYDETAYQLNGRNISAKYIINRLYLNRPQLIYERREAFLKNKELDLFNNIVELAKELSDADLLKQTFETLGKLRNHLAKRDWIRPYKLAEIRKP</sequence>
<dbReference type="EMBL" id="JABMKV010000001">
    <property type="protein sequence ID" value="NQX31223.1"/>
    <property type="molecule type" value="Genomic_DNA"/>
</dbReference>
<organism evidence="2 3">
    <name type="scientific">Pedobacter boryungensis</name>
    <dbReference type="NCBI Taxonomy" id="869962"/>
    <lineage>
        <taxon>Bacteria</taxon>
        <taxon>Pseudomonadati</taxon>
        <taxon>Bacteroidota</taxon>
        <taxon>Sphingobacteriia</taxon>
        <taxon>Sphingobacteriales</taxon>
        <taxon>Sphingobacteriaceae</taxon>
        <taxon>Pedobacter</taxon>
    </lineage>
</organism>
<evidence type="ECO:0000313" key="3">
    <source>
        <dbReference type="Proteomes" id="UP000762110"/>
    </source>
</evidence>
<proteinExistence type="predicted"/>
<dbReference type="GO" id="GO:0004519">
    <property type="term" value="F:endonuclease activity"/>
    <property type="evidence" value="ECO:0007669"/>
    <property type="project" value="UniProtKB-KW"/>
</dbReference>
<name>A0ABX2DCR7_9SPHI</name>
<protein>
    <submittedName>
        <fullName evidence="2">HNH endonuclease</fullName>
    </submittedName>
</protein>
<dbReference type="Pfam" id="PF01844">
    <property type="entry name" value="HNH"/>
    <property type="match status" value="1"/>
</dbReference>
<comment type="caution">
    <text evidence="2">The sequence shown here is derived from an EMBL/GenBank/DDBJ whole genome shotgun (WGS) entry which is preliminary data.</text>
</comment>
<reference evidence="2 3" key="1">
    <citation type="submission" date="2020-05" db="EMBL/GenBank/DDBJ databases">
        <title>Description of Pedobacter foliorum sp. nov.</title>
        <authorList>
            <person name="Qi S."/>
            <person name="Carlier A."/>
            <person name="Cnockaert M."/>
            <person name="Vandamme P."/>
        </authorList>
    </citation>
    <scope>NUCLEOTIDE SEQUENCE [LARGE SCALE GENOMIC DNA]</scope>
    <source>
        <strain evidence="2 3">LMG 31300</strain>
    </source>
</reference>
<keyword evidence="2" id="KW-0540">Nuclease</keyword>
<accession>A0ABX2DCR7</accession>
<keyword evidence="2" id="KW-0378">Hydrolase</keyword>
<evidence type="ECO:0000259" key="1">
    <source>
        <dbReference type="Pfam" id="PF01844"/>
    </source>
</evidence>
<dbReference type="InterPro" id="IPR002711">
    <property type="entry name" value="HNH"/>
</dbReference>
<gene>
    <name evidence="2" type="ORF">HQN85_05785</name>
</gene>
<dbReference type="RefSeq" id="WP_173269836.1">
    <property type="nucleotide sequence ID" value="NZ_JABMKV010000001.1"/>
</dbReference>